<dbReference type="SUPFAM" id="SSF53448">
    <property type="entry name" value="Nucleotide-diphospho-sugar transferases"/>
    <property type="match status" value="1"/>
</dbReference>
<dbReference type="SMART" id="SM00028">
    <property type="entry name" value="TPR"/>
    <property type="match status" value="2"/>
</dbReference>
<dbReference type="GO" id="GO:0016740">
    <property type="term" value="F:transferase activity"/>
    <property type="evidence" value="ECO:0007669"/>
    <property type="project" value="UniProtKB-KW"/>
</dbReference>
<evidence type="ECO:0000313" key="3">
    <source>
        <dbReference type="EMBL" id="SFB13609.1"/>
    </source>
</evidence>
<feature type="domain" description="Glycosyltransferase 2-like" evidence="2">
    <location>
        <begin position="8"/>
        <end position="131"/>
    </location>
</feature>
<dbReference type="PANTHER" id="PTHR43630:SF2">
    <property type="entry name" value="GLYCOSYLTRANSFERASE"/>
    <property type="match status" value="1"/>
</dbReference>
<dbReference type="PANTHER" id="PTHR43630">
    <property type="entry name" value="POLY-BETA-1,6-N-ACETYL-D-GLUCOSAMINE SYNTHASE"/>
    <property type="match status" value="1"/>
</dbReference>
<evidence type="ECO:0000259" key="2">
    <source>
        <dbReference type="Pfam" id="PF00535"/>
    </source>
</evidence>
<sequence length="611" mass="70275">MPEKLRISACVIVKNEERDIVSWLANAKAYADEMIVVDTGSTDKTRDLARRNGAKVFAIKWQDDFSKAKNYAIEQASGDWIAFLDADETFLQPELVREYLYRLEKDAAQLNVLMVPIINVDEDNQDAEQSRFLNVRLFRNHMGLCYRNPVHETLYAAGNQELCIREENHALHIRHTGYSSNRVHAKVMRNYRILQADIAANGEQEHHYRYLADCYYGFGKLEVALHYAMLAIKANLQAKGSASDMYDTAINCMEMLSYPIDEQLKMLTEARQRFPKKSSYQIKIGHCYFQQEKWTEAQKSLLSALEELSAGQVGNGDEYTGNEDKALLWQDLGQLYYRQHDIEGAGKCLNEARKLLPLDEGILTLFMQLIQDRSLSEQCGTMLEYFCQTTEQRNYLQQWLERHGYLQHYEMMSGNKDEIYAIAQREELMDLYKILEGKAVNNLSESCRILIVLAAQPENLLQAKQIIALKKMLPAELAAIWSCWERQENVPAERYSDFKLLGNYILEWGTNAQIADYCQLAGDFTPEECLEWAGLLQAQRKNDLAWQFYSAVPADSPAVNFDFWLQAGICQYEMDSYEVAAECFARAASLGCSGELEAYQAWNERRLKPHG</sequence>
<feature type="repeat" description="TPR" evidence="1">
    <location>
        <begin position="326"/>
        <end position="359"/>
    </location>
</feature>
<dbReference type="Gene3D" id="1.25.40.10">
    <property type="entry name" value="Tetratricopeptide repeat domain"/>
    <property type="match status" value="1"/>
</dbReference>
<dbReference type="InterPro" id="IPR001173">
    <property type="entry name" value="Glyco_trans_2-like"/>
</dbReference>
<dbReference type="CDD" id="cd02511">
    <property type="entry name" value="Beta4Glucosyltransferase"/>
    <property type="match status" value="1"/>
</dbReference>
<name>A0A1I0YJQ2_SELRU</name>
<dbReference type="Pfam" id="PF00535">
    <property type="entry name" value="Glycos_transf_2"/>
    <property type="match status" value="1"/>
</dbReference>
<protein>
    <submittedName>
        <fullName evidence="3">Glycosyltransferase involved in cell wall bisynthesis</fullName>
    </submittedName>
</protein>
<keyword evidence="1" id="KW-0802">TPR repeat</keyword>
<keyword evidence="3" id="KW-0808">Transferase</keyword>
<organism evidence="3 4">
    <name type="scientific">Selenomonas ruminantium</name>
    <dbReference type="NCBI Taxonomy" id="971"/>
    <lineage>
        <taxon>Bacteria</taxon>
        <taxon>Bacillati</taxon>
        <taxon>Bacillota</taxon>
        <taxon>Negativicutes</taxon>
        <taxon>Selenomonadales</taxon>
        <taxon>Selenomonadaceae</taxon>
        <taxon>Selenomonas</taxon>
    </lineage>
</organism>
<dbReference type="EMBL" id="FOJX01000015">
    <property type="protein sequence ID" value="SFB13609.1"/>
    <property type="molecule type" value="Genomic_DNA"/>
</dbReference>
<dbReference type="PROSITE" id="PS50005">
    <property type="entry name" value="TPR"/>
    <property type="match status" value="1"/>
</dbReference>
<dbReference type="AlphaFoldDB" id="A0A1I0YJQ2"/>
<dbReference type="InterPro" id="IPR029044">
    <property type="entry name" value="Nucleotide-diphossugar_trans"/>
</dbReference>
<evidence type="ECO:0000313" key="4">
    <source>
        <dbReference type="Proteomes" id="UP000183843"/>
    </source>
</evidence>
<gene>
    <name evidence="3" type="ORF">SAMN05216587_1152</name>
</gene>
<dbReference type="SUPFAM" id="SSF48452">
    <property type="entry name" value="TPR-like"/>
    <property type="match status" value="1"/>
</dbReference>
<dbReference type="InterPro" id="IPR019734">
    <property type="entry name" value="TPR_rpt"/>
</dbReference>
<proteinExistence type="predicted"/>
<accession>A0A1I0YJQ2</accession>
<evidence type="ECO:0000256" key="1">
    <source>
        <dbReference type="PROSITE-ProRule" id="PRU00339"/>
    </source>
</evidence>
<dbReference type="InterPro" id="IPR011990">
    <property type="entry name" value="TPR-like_helical_dom_sf"/>
</dbReference>
<dbReference type="Proteomes" id="UP000183843">
    <property type="component" value="Unassembled WGS sequence"/>
</dbReference>
<dbReference type="Gene3D" id="3.90.550.10">
    <property type="entry name" value="Spore Coat Polysaccharide Biosynthesis Protein SpsA, Chain A"/>
    <property type="match status" value="1"/>
</dbReference>
<reference evidence="3 4" key="1">
    <citation type="submission" date="2016-10" db="EMBL/GenBank/DDBJ databases">
        <authorList>
            <person name="de Groot N.N."/>
        </authorList>
    </citation>
    <scope>NUCLEOTIDE SEQUENCE [LARGE SCALE GENOMIC DNA]</scope>
    <source>
        <strain evidence="3 4">L14</strain>
    </source>
</reference>